<dbReference type="AlphaFoldDB" id="A0AA47KNX1"/>
<dbReference type="GO" id="GO:0003700">
    <property type="term" value="F:DNA-binding transcription factor activity"/>
    <property type="evidence" value="ECO:0007669"/>
    <property type="project" value="InterPro"/>
</dbReference>
<sequence length="300" mass="32828">MDKLTAARVMVDVALTQSFTATAERLEMSRPMVTRHVDALEDWLGVRLLQRTTRKVSLTSAGEQSLPQLEQWVEQANALTQQWQQETGLTGKVRVATSMSFGFAQLIPAVKPFMDSHPGVDVDIEVQDKAVDLIAERIDIAIRIASNPDPSLIGRPIAACDSVLVAAPDYLAAHAPIRSPDDLTAHSCLSYKQFNRPIWHLDKGEEHAAVEVQGKLSANEATTLLSAAIQGMGVSMQPVYLAHSAIARGQLEVVLPDWQPKAMDIYALYPSRRNQPPAVRALLDALIAHFADSEWAPVAI</sequence>
<dbReference type="Pfam" id="PF00126">
    <property type="entry name" value="HTH_1"/>
    <property type="match status" value="1"/>
</dbReference>
<dbReference type="InterPro" id="IPR036390">
    <property type="entry name" value="WH_DNA-bd_sf"/>
</dbReference>
<dbReference type="InterPro" id="IPR036388">
    <property type="entry name" value="WH-like_DNA-bd_sf"/>
</dbReference>
<dbReference type="Gene3D" id="1.10.10.10">
    <property type="entry name" value="Winged helix-like DNA-binding domain superfamily/Winged helix DNA-binding domain"/>
    <property type="match status" value="1"/>
</dbReference>
<dbReference type="RefSeq" id="WP_269580336.1">
    <property type="nucleotide sequence ID" value="NZ_CP114589.1"/>
</dbReference>
<feature type="domain" description="HTH lysR-type" evidence="5">
    <location>
        <begin position="1"/>
        <end position="59"/>
    </location>
</feature>
<reference evidence="6" key="1">
    <citation type="submission" date="2022-09" db="EMBL/GenBank/DDBJ databases">
        <authorList>
            <person name="Li Z.-J."/>
        </authorList>
    </citation>
    <scope>NUCLEOTIDE SEQUENCE</scope>
    <source>
        <strain evidence="6">TGB11</strain>
        <plasmid evidence="6">unnamed</plasmid>
    </source>
</reference>
<keyword evidence="2" id="KW-0805">Transcription regulation</keyword>
<dbReference type="PANTHER" id="PTHR30537">
    <property type="entry name" value="HTH-TYPE TRANSCRIPTIONAL REGULATOR"/>
    <property type="match status" value="1"/>
</dbReference>
<proteinExistence type="inferred from homology"/>
<organism evidence="6 7">
    <name type="scientific">Salinivibrio kushneri</name>
    <dbReference type="NCBI Taxonomy" id="1908198"/>
    <lineage>
        <taxon>Bacteria</taxon>
        <taxon>Pseudomonadati</taxon>
        <taxon>Pseudomonadota</taxon>
        <taxon>Gammaproteobacteria</taxon>
        <taxon>Vibrionales</taxon>
        <taxon>Vibrionaceae</taxon>
        <taxon>Salinivibrio</taxon>
    </lineage>
</organism>
<dbReference type="SUPFAM" id="SSF46785">
    <property type="entry name" value="Winged helix' DNA-binding domain"/>
    <property type="match status" value="1"/>
</dbReference>
<keyword evidence="3" id="KW-0238">DNA-binding</keyword>
<dbReference type="InterPro" id="IPR005119">
    <property type="entry name" value="LysR_subst-bd"/>
</dbReference>
<keyword evidence="6" id="KW-0614">Plasmid</keyword>
<dbReference type="GO" id="GO:0043565">
    <property type="term" value="F:sequence-specific DNA binding"/>
    <property type="evidence" value="ECO:0007669"/>
    <property type="project" value="TreeGrafter"/>
</dbReference>
<geneLocation type="plasmid" evidence="6 7">
    <name>unnamed</name>
</geneLocation>
<accession>A0AA47KNX1</accession>
<dbReference type="Pfam" id="PF03466">
    <property type="entry name" value="LysR_substrate"/>
    <property type="match status" value="1"/>
</dbReference>
<evidence type="ECO:0000256" key="1">
    <source>
        <dbReference type="ARBA" id="ARBA00009437"/>
    </source>
</evidence>
<dbReference type="PANTHER" id="PTHR30537:SF35">
    <property type="entry name" value="TRANSCRIPTIONAL REGULATORY PROTEIN"/>
    <property type="match status" value="1"/>
</dbReference>
<dbReference type="InterPro" id="IPR058163">
    <property type="entry name" value="LysR-type_TF_proteobact-type"/>
</dbReference>
<dbReference type="SUPFAM" id="SSF53850">
    <property type="entry name" value="Periplasmic binding protein-like II"/>
    <property type="match status" value="1"/>
</dbReference>
<dbReference type="Gene3D" id="3.40.190.290">
    <property type="match status" value="1"/>
</dbReference>
<evidence type="ECO:0000256" key="3">
    <source>
        <dbReference type="ARBA" id="ARBA00023125"/>
    </source>
</evidence>
<gene>
    <name evidence="6" type="ORF">N8M53_13230</name>
</gene>
<name>A0AA47KNX1_9GAMM</name>
<dbReference type="FunFam" id="1.10.10.10:FF:000001">
    <property type="entry name" value="LysR family transcriptional regulator"/>
    <property type="match status" value="1"/>
</dbReference>
<evidence type="ECO:0000313" key="6">
    <source>
        <dbReference type="EMBL" id="WBA10314.1"/>
    </source>
</evidence>
<protein>
    <submittedName>
        <fullName evidence="6">LysR family transcriptional regulator</fullName>
    </submittedName>
</protein>
<dbReference type="InterPro" id="IPR000847">
    <property type="entry name" value="LysR_HTH_N"/>
</dbReference>
<dbReference type="Proteomes" id="UP001164748">
    <property type="component" value="Plasmid unnamed"/>
</dbReference>
<evidence type="ECO:0000256" key="2">
    <source>
        <dbReference type="ARBA" id="ARBA00023015"/>
    </source>
</evidence>
<evidence type="ECO:0000259" key="5">
    <source>
        <dbReference type="PROSITE" id="PS50931"/>
    </source>
</evidence>
<dbReference type="FunFam" id="3.40.190.290:FF:000001">
    <property type="entry name" value="Transcriptional regulator, LysR family"/>
    <property type="match status" value="1"/>
</dbReference>
<evidence type="ECO:0000256" key="4">
    <source>
        <dbReference type="ARBA" id="ARBA00023163"/>
    </source>
</evidence>
<comment type="similarity">
    <text evidence="1">Belongs to the LysR transcriptional regulatory family.</text>
</comment>
<dbReference type="PROSITE" id="PS50931">
    <property type="entry name" value="HTH_LYSR"/>
    <property type="match status" value="1"/>
</dbReference>
<keyword evidence="4" id="KW-0804">Transcription</keyword>
<evidence type="ECO:0000313" key="7">
    <source>
        <dbReference type="Proteomes" id="UP001164748"/>
    </source>
</evidence>
<dbReference type="CDD" id="cd08422">
    <property type="entry name" value="PBP2_CrgA_like"/>
    <property type="match status" value="1"/>
</dbReference>
<dbReference type="GO" id="GO:0006351">
    <property type="term" value="P:DNA-templated transcription"/>
    <property type="evidence" value="ECO:0007669"/>
    <property type="project" value="TreeGrafter"/>
</dbReference>
<dbReference type="EMBL" id="CP114589">
    <property type="protein sequence ID" value="WBA10314.1"/>
    <property type="molecule type" value="Genomic_DNA"/>
</dbReference>